<dbReference type="SMART" id="SM00382">
    <property type="entry name" value="AAA"/>
    <property type="match status" value="1"/>
</dbReference>
<dbReference type="PROSITE" id="PS00211">
    <property type="entry name" value="ABC_TRANSPORTER_1"/>
    <property type="match status" value="1"/>
</dbReference>
<dbReference type="InterPro" id="IPR017871">
    <property type="entry name" value="ABC_transporter-like_CS"/>
</dbReference>
<keyword evidence="7" id="KW-0472">Membrane</keyword>
<evidence type="ECO:0000256" key="5">
    <source>
        <dbReference type="ARBA" id="ARBA00022741"/>
    </source>
</evidence>
<evidence type="ECO:0000313" key="9">
    <source>
        <dbReference type="EMBL" id="KNZ40748.1"/>
    </source>
</evidence>
<dbReference type="GO" id="GO:0015833">
    <property type="term" value="P:peptide transport"/>
    <property type="evidence" value="ECO:0007669"/>
    <property type="project" value="InterPro"/>
</dbReference>
<sequence>MKKEKLLEVEQLNIKFTTSIGDVNVSDDINFSLNKGETFCIVGESGCGKSVVALSLTRLLPENAIIKGSIKFEGFNISELEEKEFSEIRGRKIATIFEQPMSCINPVMRIGDQIAETYRANFNCSRKEAKQQALKKLEEVKLPANRYNSYPHELSGGMQQRVMIAIALACNPQLLIADEPTTSLDVTVQYQILELLQELKEKYNMTILMITHDMGVVHDMADRIGVMYAGNMMEIADRDEFFQRPLHPYAVELLNVVRDPCIYTIPGTVPNLMEWVPGCPFEPRCKRSTEACKINKPKNIVMGERIVRCLNVVPN</sequence>
<dbReference type="SUPFAM" id="SSF52540">
    <property type="entry name" value="P-loop containing nucleoside triphosphate hydrolases"/>
    <property type="match status" value="1"/>
</dbReference>
<comment type="subcellular location">
    <subcellularLocation>
        <location evidence="1">Cell membrane</location>
        <topology evidence="1">Peripheral membrane protein</topology>
    </subcellularLocation>
</comment>
<dbReference type="InterPro" id="IPR027417">
    <property type="entry name" value="P-loop_NTPase"/>
</dbReference>
<dbReference type="Proteomes" id="UP000036873">
    <property type="component" value="Unassembled WGS sequence"/>
</dbReference>
<dbReference type="GO" id="GO:0016887">
    <property type="term" value="F:ATP hydrolysis activity"/>
    <property type="evidence" value="ECO:0007669"/>
    <property type="project" value="InterPro"/>
</dbReference>
<evidence type="ECO:0000256" key="7">
    <source>
        <dbReference type="ARBA" id="ARBA00023136"/>
    </source>
</evidence>
<evidence type="ECO:0000313" key="10">
    <source>
        <dbReference type="Proteomes" id="UP000036873"/>
    </source>
</evidence>
<dbReference type="InterPro" id="IPR003593">
    <property type="entry name" value="AAA+_ATPase"/>
</dbReference>
<feature type="domain" description="ABC transporter" evidence="8">
    <location>
        <begin position="9"/>
        <end position="254"/>
    </location>
</feature>
<comment type="caution">
    <text evidence="9">The sequence shown here is derived from an EMBL/GenBank/DDBJ whole genome shotgun (WGS) entry which is preliminary data.</text>
</comment>
<keyword evidence="6" id="KW-0067">ATP-binding</keyword>
<accession>A0A0L6TWX0</accession>
<evidence type="ECO:0000259" key="8">
    <source>
        <dbReference type="PROSITE" id="PS50893"/>
    </source>
</evidence>
<dbReference type="InterPro" id="IPR050388">
    <property type="entry name" value="ABC_Ni/Peptide_Import"/>
</dbReference>
<evidence type="ECO:0000256" key="6">
    <source>
        <dbReference type="ARBA" id="ARBA00022840"/>
    </source>
</evidence>
<dbReference type="PANTHER" id="PTHR43297:SF2">
    <property type="entry name" value="DIPEPTIDE TRANSPORT ATP-BINDING PROTEIN DPPD"/>
    <property type="match status" value="1"/>
</dbReference>
<dbReference type="GO" id="GO:0005524">
    <property type="term" value="F:ATP binding"/>
    <property type="evidence" value="ECO:0007669"/>
    <property type="project" value="UniProtKB-KW"/>
</dbReference>
<dbReference type="STRING" id="52689.AKG39_15685"/>
<keyword evidence="10" id="KW-1185">Reference proteome</keyword>
<dbReference type="RefSeq" id="WP_050741351.1">
    <property type="nucleotide sequence ID" value="NZ_LGYO01000044.1"/>
</dbReference>
<keyword evidence="5" id="KW-0547">Nucleotide-binding</keyword>
<dbReference type="Gene3D" id="3.40.50.300">
    <property type="entry name" value="P-loop containing nucleotide triphosphate hydrolases"/>
    <property type="match status" value="1"/>
</dbReference>
<comment type="similarity">
    <text evidence="2">Belongs to the ABC transporter superfamily.</text>
</comment>
<dbReference type="PANTHER" id="PTHR43297">
    <property type="entry name" value="OLIGOPEPTIDE TRANSPORT ATP-BINDING PROTEIN APPD"/>
    <property type="match status" value="1"/>
</dbReference>
<dbReference type="GO" id="GO:0005886">
    <property type="term" value="C:plasma membrane"/>
    <property type="evidence" value="ECO:0007669"/>
    <property type="project" value="UniProtKB-SubCell"/>
</dbReference>
<keyword evidence="3" id="KW-0813">Transport</keyword>
<organism evidence="9 10">
    <name type="scientific">Acetobacterium bakii</name>
    <dbReference type="NCBI Taxonomy" id="52689"/>
    <lineage>
        <taxon>Bacteria</taxon>
        <taxon>Bacillati</taxon>
        <taxon>Bacillota</taxon>
        <taxon>Clostridia</taxon>
        <taxon>Eubacteriales</taxon>
        <taxon>Eubacteriaceae</taxon>
        <taxon>Acetobacterium</taxon>
    </lineage>
</organism>
<dbReference type="AlphaFoldDB" id="A0A0L6TWX0"/>
<protein>
    <recommendedName>
        <fullName evidence="8">ABC transporter domain-containing protein</fullName>
    </recommendedName>
</protein>
<dbReference type="CDD" id="cd03257">
    <property type="entry name" value="ABC_NikE_OppD_transporters"/>
    <property type="match status" value="1"/>
</dbReference>
<proteinExistence type="inferred from homology"/>
<dbReference type="OrthoDB" id="9809450at2"/>
<dbReference type="NCBIfam" id="TIGR01727">
    <property type="entry name" value="oligo_HPY"/>
    <property type="match status" value="1"/>
</dbReference>
<evidence type="ECO:0000256" key="1">
    <source>
        <dbReference type="ARBA" id="ARBA00004202"/>
    </source>
</evidence>
<keyword evidence="4" id="KW-1003">Cell membrane</keyword>
<dbReference type="PATRIC" id="fig|52689.4.peg.2664"/>
<evidence type="ECO:0000256" key="3">
    <source>
        <dbReference type="ARBA" id="ARBA00022448"/>
    </source>
</evidence>
<dbReference type="PROSITE" id="PS50893">
    <property type="entry name" value="ABC_TRANSPORTER_2"/>
    <property type="match status" value="1"/>
</dbReference>
<dbReference type="InterPro" id="IPR013563">
    <property type="entry name" value="Oligopep_ABC_C"/>
</dbReference>
<name>A0A0L6TWX0_9FIRM</name>
<evidence type="ECO:0000256" key="4">
    <source>
        <dbReference type="ARBA" id="ARBA00022475"/>
    </source>
</evidence>
<dbReference type="EMBL" id="LGYO01000044">
    <property type="protein sequence ID" value="KNZ40748.1"/>
    <property type="molecule type" value="Genomic_DNA"/>
</dbReference>
<evidence type="ECO:0000256" key="2">
    <source>
        <dbReference type="ARBA" id="ARBA00005417"/>
    </source>
</evidence>
<gene>
    <name evidence="9" type="ORF">AKG39_15685</name>
</gene>
<dbReference type="FunFam" id="3.40.50.300:FF:000016">
    <property type="entry name" value="Oligopeptide ABC transporter ATP-binding component"/>
    <property type="match status" value="1"/>
</dbReference>
<dbReference type="InterPro" id="IPR003439">
    <property type="entry name" value="ABC_transporter-like_ATP-bd"/>
</dbReference>
<dbReference type="Pfam" id="PF08352">
    <property type="entry name" value="oligo_HPY"/>
    <property type="match status" value="1"/>
</dbReference>
<dbReference type="Pfam" id="PF00005">
    <property type="entry name" value="ABC_tran"/>
    <property type="match status" value="1"/>
</dbReference>
<reference evidence="10" key="1">
    <citation type="submission" date="2015-07" db="EMBL/GenBank/DDBJ databases">
        <title>Draft genome sequence of Acetobacterium bakii DSM 8293, a potential psychrophilic chemical producer through syngas fermentation.</title>
        <authorList>
            <person name="Song Y."/>
            <person name="Hwang S."/>
            <person name="Cho B.-K."/>
        </authorList>
    </citation>
    <scope>NUCLEOTIDE SEQUENCE [LARGE SCALE GENOMIC DNA]</scope>
    <source>
        <strain evidence="10">DSM 8239</strain>
    </source>
</reference>